<dbReference type="EMBL" id="CAJVPP010000232">
    <property type="protein sequence ID" value="CAG8458915.1"/>
    <property type="molecule type" value="Genomic_DNA"/>
</dbReference>
<sequence length="282" mass="31733">MPRNILDEKFKLARNTLLQFIEQDITKENTTDEGTAKWKSIEENTKSRNFKGEVIVYEMPSSAHTYVAGYLIVLIGAWSNYLDVGPELDITVNRNTQYISDVVVEPWPPRQPGQQPASRSVSRPRMIIEVGRHEPIGSLHSLSKDYFSDSAQTRLIQFYLSIKIFDLRSDNTAAMLAMLYLRNNQIPTTIPTQNLPNVRMTTMQNTIPNLVISFGTAPLQHESIDIINSTGIRSYRITGFLHPNDTACTNPGMLNYQINIPSNLLFNSFPGGVLQGTPNNST</sequence>
<organism evidence="1 2">
    <name type="scientific">Funneliformis mosseae</name>
    <name type="common">Endomycorrhizal fungus</name>
    <name type="synonym">Glomus mosseae</name>
    <dbReference type="NCBI Taxonomy" id="27381"/>
    <lineage>
        <taxon>Eukaryota</taxon>
        <taxon>Fungi</taxon>
        <taxon>Fungi incertae sedis</taxon>
        <taxon>Mucoromycota</taxon>
        <taxon>Glomeromycotina</taxon>
        <taxon>Glomeromycetes</taxon>
        <taxon>Glomerales</taxon>
        <taxon>Glomeraceae</taxon>
        <taxon>Funneliformis</taxon>
    </lineage>
</organism>
<protein>
    <submittedName>
        <fullName evidence="1">11806_t:CDS:1</fullName>
    </submittedName>
</protein>
<comment type="caution">
    <text evidence="1">The sequence shown here is derived from an EMBL/GenBank/DDBJ whole genome shotgun (WGS) entry which is preliminary data.</text>
</comment>
<proteinExistence type="predicted"/>
<dbReference type="InterPro" id="IPR012296">
    <property type="entry name" value="Nuclease_put_TT1808"/>
</dbReference>
<evidence type="ECO:0000313" key="1">
    <source>
        <dbReference type="EMBL" id="CAG8458915.1"/>
    </source>
</evidence>
<keyword evidence="2" id="KW-1185">Reference proteome</keyword>
<dbReference type="Proteomes" id="UP000789375">
    <property type="component" value="Unassembled WGS sequence"/>
</dbReference>
<accession>A0A9N8VRI9</accession>
<evidence type="ECO:0000313" key="2">
    <source>
        <dbReference type="Proteomes" id="UP000789375"/>
    </source>
</evidence>
<name>A0A9N8VRI9_FUNMO</name>
<dbReference type="AlphaFoldDB" id="A0A9N8VRI9"/>
<gene>
    <name evidence="1" type="ORF">FMOSSE_LOCUS1935</name>
</gene>
<dbReference type="Gene3D" id="3.90.1570.10">
    <property type="entry name" value="tt1808, chain A"/>
    <property type="match status" value="1"/>
</dbReference>
<reference evidence="1" key="1">
    <citation type="submission" date="2021-06" db="EMBL/GenBank/DDBJ databases">
        <authorList>
            <person name="Kallberg Y."/>
            <person name="Tangrot J."/>
            <person name="Rosling A."/>
        </authorList>
    </citation>
    <scope>NUCLEOTIDE SEQUENCE</scope>
    <source>
        <strain evidence="1">87-6 pot B 2015</strain>
    </source>
</reference>